<evidence type="ECO:0000256" key="11">
    <source>
        <dbReference type="ARBA" id="ARBA00023136"/>
    </source>
</evidence>
<dbReference type="EMBL" id="FR872582">
    <property type="protein sequence ID" value="CCB88758.1"/>
    <property type="molecule type" value="Genomic_DNA"/>
</dbReference>
<evidence type="ECO:0000256" key="4">
    <source>
        <dbReference type="ARBA" id="ARBA00022475"/>
    </source>
</evidence>
<keyword evidence="8" id="KW-0249">Electron transport</keyword>
<keyword evidence="11 12" id="KW-0472">Membrane</keyword>
<dbReference type="GO" id="GO:0019646">
    <property type="term" value="P:aerobic electron transport chain"/>
    <property type="evidence" value="ECO:0007669"/>
    <property type="project" value="TreeGrafter"/>
</dbReference>
<evidence type="ECO:0000256" key="8">
    <source>
        <dbReference type="ARBA" id="ARBA00022982"/>
    </source>
</evidence>
<feature type="transmembrane region" description="Helical" evidence="12">
    <location>
        <begin position="114"/>
        <end position="138"/>
    </location>
</feature>
<keyword evidence="13" id="KW-0560">Oxidoreductase</keyword>
<feature type="transmembrane region" description="Helical" evidence="12">
    <location>
        <begin position="230"/>
        <end position="249"/>
    </location>
</feature>
<evidence type="ECO:0000256" key="6">
    <source>
        <dbReference type="ARBA" id="ARBA00022692"/>
    </source>
</evidence>
<dbReference type="PANTHER" id="PTHR43141:SF5">
    <property type="entry name" value="CYTOCHROME BD-I UBIQUINOL OXIDASE SUBUNIT 2"/>
    <property type="match status" value="1"/>
</dbReference>
<feature type="transmembrane region" description="Helical" evidence="12">
    <location>
        <begin position="158"/>
        <end position="183"/>
    </location>
</feature>
<keyword evidence="9 12" id="KW-1133">Transmembrane helix</keyword>
<evidence type="ECO:0000256" key="7">
    <source>
        <dbReference type="ARBA" id="ARBA00022723"/>
    </source>
</evidence>
<dbReference type="PIRSF" id="PIRSF000267">
    <property type="entry name" value="Cyt_oxidse_sub2"/>
    <property type="match status" value="1"/>
</dbReference>
<accession>F8L7M5</accession>
<keyword evidence="14" id="KW-1185">Reference proteome</keyword>
<keyword evidence="10" id="KW-0408">Iron</keyword>
<keyword evidence="6 12" id="KW-0812">Transmembrane</keyword>
<feature type="transmembrane region" description="Helical" evidence="12">
    <location>
        <begin position="81"/>
        <end position="102"/>
    </location>
</feature>
<feature type="transmembrane region" description="Helical" evidence="12">
    <location>
        <begin position="6"/>
        <end position="36"/>
    </location>
</feature>
<feature type="transmembrane region" description="Helical" evidence="12">
    <location>
        <begin position="306"/>
        <end position="326"/>
    </location>
</feature>
<dbReference type="PANTHER" id="PTHR43141">
    <property type="entry name" value="CYTOCHROME BD2 SUBUNIT II"/>
    <property type="match status" value="1"/>
</dbReference>
<evidence type="ECO:0000256" key="2">
    <source>
        <dbReference type="ARBA" id="ARBA00007543"/>
    </source>
</evidence>
<keyword evidence="3" id="KW-0813">Transport</keyword>
<dbReference type="GO" id="GO:0005886">
    <property type="term" value="C:plasma membrane"/>
    <property type="evidence" value="ECO:0007669"/>
    <property type="project" value="UniProtKB-SubCell"/>
</dbReference>
<dbReference type="Proteomes" id="UP000000496">
    <property type="component" value="Chromosome gsn.131"/>
</dbReference>
<dbReference type="HOGENOM" id="CLU_049294_0_1_0"/>
<evidence type="ECO:0000256" key="5">
    <source>
        <dbReference type="ARBA" id="ARBA00022617"/>
    </source>
</evidence>
<dbReference type="InterPro" id="IPR003317">
    <property type="entry name" value="Cyt-d_oxidase_su2"/>
</dbReference>
<sequence>MAIYENIWYLVICVSVIFYTVLDGFDLGVGALHLFARDDRERRVFLNAIGPVWDGNEVWLIIIFGGMFAGFPAAYATICEAFYTLIMILLAAIIFRAVAIEFRSKVENKKWRFTWDVIFSFSSILMAFIIGVIMANLIQGIPLDQNGDFVGTFGGFFTPYSILLGFTACALFAMHGAVFLLMKTEGTLHDHVRKWINPAIVVFLIFYVMTTLATLMYMPHMLKMMRASPWLFIVVLIAMLAIANVPRCIYKGHDGFAFISSSCSIAFLFFLFGIGIYPNLVRSSINPEHFSLTLYNAGAAASTYKVILIVACIGVPLVLAYGFWIYRIFRGKVTLDDTSY</sequence>
<keyword evidence="7" id="KW-0479">Metal-binding</keyword>
<evidence type="ECO:0000256" key="9">
    <source>
        <dbReference type="ARBA" id="ARBA00022989"/>
    </source>
</evidence>
<feature type="transmembrane region" description="Helical" evidence="12">
    <location>
        <begin position="256"/>
        <end position="277"/>
    </location>
</feature>
<dbReference type="GO" id="GO:0009055">
    <property type="term" value="F:electron transfer activity"/>
    <property type="evidence" value="ECO:0007669"/>
    <property type="project" value="TreeGrafter"/>
</dbReference>
<reference key="1">
    <citation type="journal article" date="2011" name="Mol. Biol. Evol.">
        <title>Unity in variety -- the pan-genome of the Chlamydiae.</title>
        <authorList>
            <person name="Collingro A."/>
            <person name="Tischler P."/>
            <person name="Weinmaier T."/>
            <person name="Penz T."/>
            <person name="Heinz E."/>
            <person name="Brunham R.C."/>
            <person name="Read T.D."/>
            <person name="Bavoil P.M."/>
            <person name="Sachse K."/>
            <person name="Kahane S."/>
            <person name="Friedman M.G."/>
            <person name="Rattei T."/>
            <person name="Myers G.S.A."/>
            <person name="Horn M."/>
        </authorList>
    </citation>
    <scope>NUCLEOTIDE SEQUENCE</scope>
    <source>
        <strain>Z</strain>
    </source>
</reference>
<evidence type="ECO:0000256" key="12">
    <source>
        <dbReference type="SAM" id="Phobius"/>
    </source>
</evidence>
<feature type="transmembrane region" description="Helical" evidence="12">
    <location>
        <begin position="195"/>
        <end position="218"/>
    </location>
</feature>
<keyword evidence="4" id="KW-1003">Cell membrane</keyword>
<dbReference type="Pfam" id="PF02322">
    <property type="entry name" value="Cyt_bd_oxida_II"/>
    <property type="match status" value="1"/>
</dbReference>
<keyword evidence="5" id="KW-0349">Heme</keyword>
<gene>
    <name evidence="13" type="primary">cydB</name>
    <name evidence="13" type="ordered locus">SNE_A08810</name>
</gene>
<dbReference type="STRING" id="331113.SNE_A08810"/>
<reference evidence="13 14" key="2">
    <citation type="journal article" date="2011" name="Mol. Biol. Evol.">
        <title>Unity in variety--the pan-genome of the Chlamydiae.</title>
        <authorList>
            <person name="Collingro A."/>
            <person name="Tischler P."/>
            <person name="Weinmaier T."/>
            <person name="Penz T."/>
            <person name="Heinz E."/>
            <person name="Brunham R.C."/>
            <person name="Read T.D."/>
            <person name="Bavoil P.M."/>
            <person name="Sachse K."/>
            <person name="Kahane S."/>
            <person name="Friedman M.G."/>
            <person name="Rattei T."/>
            <person name="Myers G.S."/>
            <person name="Horn M."/>
        </authorList>
    </citation>
    <scope>NUCLEOTIDE SEQUENCE [LARGE SCALE GENOMIC DNA]</scope>
    <source>
        <strain evidence="14">ATCC VR-1471 / Z</strain>
    </source>
</reference>
<dbReference type="GO" id="GO:0046872">
    <property type="term" value="F:metal ion binding"/>
    <property type="evidence" value="ECO:0007669"/>
    <property type="project" value="UniProtKB-KW"/>
</dbReference>
<evidence type="ECO:0000313" key="14">
    <source>
        <dbReference type="Proteomes" id="UP000000496"/>
    </source>
</evidence>
<evidence type="ECO:0000313" key="13">
    <source>
        <dbReference type="EMBL" id="CCB88758.1"/>
    </source>
</evidence>
<dbReference type="eggNOG" id="COG1294">
    <property type="taxonomic scope" value="Bacteria"/>
</dbReference>
<proteinExistence type="inferred from homology"/>
<name>F8L7M5_SIMNZ</name>
<dbReference type="GO" id="GO:0016682">
    <property type="term" value="F:oxidoreductase activity, acting on diphenols and related substances as donors, oxygen as acceptor"/>
    <property type="evidence" value="ECO:0007669"/>
    <property type="project" value="TreeGrafter"/>
</dbReference>
<comment type="subcellular location">
    <subcellularLocation>
        <location evidence="1">Cell membrane</location>
        <topology evidence="1">Multi-pass membrane protein</topology>
    </subcellularLocation>
</comment>
<evidence type="ECO:0000256" key="1">
    <source>
        <dbReference type="ARBA" id="ARBA00004651"/>
    </source>
</evidence>
<comment type="similarity">
    <text evidence="2">Belongs to the cytochrome ubiquinol oxidase subunit 2 family.</text>
</comment>
<dbReference type="KEGG" id="sng:SNE_A08810"/>
<dbReference type="GO" id="GO:0070069">
    <property type="term" value="C:cytochrome complex"/>
    <property type="evidence" value="ECO:0007669"/>
    <property type="project" value="TreeGrafter"/>
</dbReference>
<dbReference type="NCBIfam" id="TIGR00203">
    <property type="entry name" value="cydB"/>
    <property type="match status" value="1"/>
</dbReference>
<organism evidence="13 14">
    <name type="scientific">Simkania negevensis (strain ATCC VR-1471 / DSM 27360 / Z)</name>
    <dbReference type="NCBI Taxonomy" id="331113"/>
    <lineage>
        <taxon>Bacteria</taxon>
        <taxon>Pseudomonadati</taxon>
        <taxon>Chlamydiota</taxon>
        <taxon>Chlamydiia</taxon>
        <taxon>Parachlamydiales</taxon>
        <taxon>Simkaniaceae</taxon>
        <taxon>Simkania</taxon>
    </lineage>
</organism>
<dbReference type="AlphaFoldDB" id="F8L7M5"/>
<evidence type="ECO:0000256" key="3">
    <source>
        <dbReference type="ARBA" id="ARBA00022448"/>
    </source>
</evidence>
<protein>
    <submittedName>
        <fullName evidence="13">Cytochrome d ubiquinol oxidase subunit 2</fullName>
        <ecNumber evidence="13">1.10.3.-</ecNumber>
    </submittedName>
</protein>
<evidence type="ECO:0000256" key="10">
    <source>
        <dbReference type="ARBA" id="ARBA00023004"/>
    </source>
</evidence>
<dbReference type="EC" id="1.10.3.-" evidence="13"/>